<dbReference type="InterPro" id="IPR018613">
    <property type="entry name" value="Ccdc97-like"/>
</dbReference>
<gene>
    <name evidence="3" type="ORF">Cvel_18418.t2.CR1</name>
</gene>
<accession>A0A0K6S719</accession>
<evidence type="ECO:0000259" key="2">
    <source>
        <dbReference type="Pfam" id="PF09747"/>
    </source>
</evidence>
<dbReference type="PANTHER" id="PTHR31840:SF1">
    <property type="entry name" value="COILED-COIL DOMAIN-CONTAINING PROTEIN 97"/>
    <property type="match status" value="1"/>
</dbReference>
<dbReference type="EMBL" id="CDMZ01000578">
    <property type="protein sequence ID" value="CUC09325.1"/>
    <property type="molecule type" value="Genomic_DNA"/>
</dbReference>
<sequence length="736" mass="78878">MLSEDDIVSRVMSDPGFRMRGPLSFDGNEVRETPLSTAERRSMLSELIATSPHVFLERYGKLLSEDELEFFGERFQGVFEVEHFLKACRRQMDSNPRETETESAVDSAGVSISAFAQGGSACPQLSAETKNRRFRKLQQLAASGYFEETAMRERAPALFTALVARLPPQPSGAGGRGCVRASALLETLDHQREEEEILGQMAAWQKEGQEISSLLEAADERGGKGTRREKGQESKGNGFTAYPRGGALVGSATTAGGGVGLGGGAGGGVWARPCGSVSLLGEDSEVDAVLVGLAEEEEAARQRERGAERGGRGGDFWGEFEAGGSRTVQDDRGVGQGVCSERDGISTQHVDREGGDVPMEIDSDTVMSSGVGRGAAGTLSDCLSGSVHVHVQSVLEGEEEEEEDAFLVYLRGSNESGSAGGSVSLFAEGGQSGLPPAPSTSGSLSIHTGGGSSFPFSNGMQGSSCLHRHSLVVSAAAEAIKIARAHQSCRRDEQQERRSLLRQCEEEMGEGDEDMEGGPTGMQSMPEPFGQLSSSNRAGGFRRGGGRVPSFPLHSSSSMLPENGCMPTVSQNVFHMEREGEKKHAGEGGVSVGRKERELSVAHAVEEIGQKGTAKNGSVCVEGESAGGSFEVKEGGKAAVGPLPVSGKEKKNRRAAQSVHEERKEREGEGEMFSDLRDLSREEFESRMEVFRREMQERFLEGRDGEFVDYKQIDADEGLDDFEQLDRDAEDAWFAD</sequence>
<name>A0A0K6S719_9ALVE</name>
<dbReference type="AlphaFoldDB" id="A0A0K6S719"/>
<feature type="compositionally biased region" description="Basic and acidic residues" evidence="1">
    <location>
        <begin position="219"/>
        <end position="233"/>
    </location>
</feature>
<organism evidence="3">
    <name type="scientific">Chromera velia CCMP2878</name>
    <dbReference type="NCBI Taxonomy" id="1169474"/>
    <lineage>
        <taxon>Eukaryota</taxon>
        <taxon>Sar</taxon>
        <taxon>Alveolata</taxon>
        <taxon>Colpodellida</taxon>
        <taxon>Chromeraceae</taxon>
        <taxon>Chromera</taxon>
    </lineage>
</organism>
<feature type="domain" description="CCD97-like C-terminal" evidence="2">
    <location>
        <begin position="650"/>
        <end position="736"/>
    </location>
</feature>
<dbReference type="VEuPathDB" id="CryptoDB:Cvel_18418"/>
<reference evidence="3" key="1">
    <citation type="submission" date="2014-11" db="EMBL/GenBank/DDBJ databases">
        <title>Molecular phylogeny of cliff fern family Woodsiaceae with morphological implications.</title>
        <authorList>
            <person name="Shao Y.-Z."/>
            <person name="Wei R."/>
            <person name="Zhang X.-C."/>
        </authorList>
    </citation>
    <scope>NUCLEOTIDE SEQUENCE</scope>
</reference>
<feature type="domain" description="CCD97-like C-terminal" evidence="2">
    <location>
        <begin position="131"/>
        <end position="224"/>
    </location>
</feature>
<evidence type="ECO:0000256" key="1">
    <source>
        <dbReference type="SAM" id="MobiDB-lite"/>
    </source>
</evidence>
<evidence type="ECO:0000313" key="3">
    <source>
        <dbReference type="EMBL" id="CUC09325.1"/>
    </source>
</evidence>
<dbReference type="PANTHER" id="PTHR31840">
    <property type="entry name" value="COILED-COIL DOMAIN-CONTAINING PROTEIN 97"/>
    <property type="match status" value="1"/>
</dbReference>
<dbReference type="InterPro" id="IPR040233">
    <property type="entry name" value="CCD97-like_C"/>
</dbReference>
<dbReference type="Pfam" id="PF09747">
    <property type="entry name" value="CCD97-like_C"/>
    <property type="match status" value="2"/>
</dbReference>
<feature type="region of interest" description="Disordered" evidence="1">
    <location>
        <begin position="635"/>
        <end position="674"/>
    </location>
</feature>
<feature type="compositionally biased region" description="Basic and acidic residues" evidence="1">
    <location>
        <begin position="659"/>
        <end position="674"/>
    </location>
</feature>
<feature type="region of interest" description="Disordered" evidence="1">
    <location>
        <begin position="219"/>
        <end position="242"/>
    </location>
</feature>
<proteinExistence type="predicted"/>
<protein>
    <recommendedName>
        <fullName evidence="2">CCD97-like C-terminal domain-containing protein</fullName>
    </recommendedName>
</protein>